<protein>
    <submittedName>
        <fullName evidence="2">ABC-2 type transport system permease protein</fullName>
    </submittedName>
</protein>
<dbReference type="AlphaFoldDB" id="A0A1M5E0Z7"/>
<dbReference type="OrthoDB" id="8613028at2"/>
<reference evidence="2 3" key="1">
    <citation type="submission" date="2016-11" db="EMBL/GenBank/DDBJ databases">
        <authorList>
            <person name="Jaros S."/>
            <person name="Januszkiewicz K."/>
            <person name="Wedrychowicz H."/>
        </authorList>
    </citation>
    <scope>NUCLEOTIDE SEQUENCE [LARGE SCALE GENOMIC DNA]</scope>
    <source>
        <strain evidence="2 3">IBRC-M 10683</strain>
    </source>
</reference>
<dbReference type="Proteomes" id="UP000183988">
    <property type="component" value="Unassembled WGS sequence"/>
</dbReference>
<proteinExistence type="predicted"/>
<feature type="transmembrane region" description="Helical" evidence="1">
    <location>
        <begin position="155"/>
        <end position="188"/>
    </location>
</feature>
<accession>A0A1M5E0Z7</accession>
<sequence length="321" mass="36150">MLLKLIQNEWMKLFNRISTYIMLGILVLGVSVTAIVIFFNQTESSELPSEEEWKSELQQSNVNLEANLDDMVGGFDNYYLRSFYENELAINNYRIEHNLSPHEETNVWSYIDINTALVSLIGVFVIIVGASIVAHEFNKGTIKLLLVRSVSRTQILASKFITTILFGLFLLAILFSLSFIVGSILFGFDGSSIHLSAIDGEVKERSRILFLGLSYLSSSVTLLMLTAFSFMISTIFRSETIAIALSVMFLFIGTNATSILALFTDWAKYSLFANTDLQVYFADGPMIEGMTLGFSIAVLVIYFVIFLYLAFIFFKKRDVSI</sequence>
<feature type="transmembrane region" description="Helical" evidence="1">
    <location>
        <begin position="113"/>
        <end position="134"/>
    </location>
</feature>
<dbReference type="GO" id="GO:0140359">
    <property type="term" value="F:ABC-type transporter activity"/>
    <property type="evidence" value="ECO:0007669"/>
    <property type="project" value="InterPro"/>
</dbReference>
<dbReference type="RefSeq" id="WP_072888138.1">
    <property type="nucleotide sequence ID" value="NZ_FQVW01000003.1"/>
</dbReference>
<feature type="transmembrane region" description="Helical" evidence="1">
    <location>
        <begin position="292"/>
        <end position="314"/>
    </location>
</feature>
<dbReference type="Pfam" id="PF12679">
    <property type="entry name" value="ABC2_membrane_2"/>
    <property type="match status" value="1"/>
</dbReference>
<keyword evidence="3" id="KW-1185">Reference proteome</keyword>
<evidence type="ECO:0000313" key="3">
    <source>
        <dbReference type="Proteomes" id="UP000183988"/>
    </source>
</evidence>
<dbReference type="PANTHER" id="PTHR37305:SF1">
    <property type="entry name" value="MEMBRANE PROTEIN"/>
    <property type="match status" value="1"/>
</dbReference>
<feature type="transmembrane region" description="Helical" evidence="1">
    <location>
        <begin position="20"/>
        <end position="39"/>
    </location>
</feature>
<dbReference type="EMBL" id="FQVW01000003">
    <property type="protein sequence ID" value="SHF72794.1"/>
    <property type="molecule type" value="Genomic_DNA"/>
</dbReference>
<keyword evidence="1" id="KW-1133">Transmembrane helix</keyword>
<dbReference type="STRING" id="930117.SAMN05216225_100382"/>
<name>A0A1M5E0Z7_9BACI</name>
<organism evidence="2 3">
    <name type="scientific">Ornithinibacillus halophilus</name>
    <dbReference type="NCBI Taxonomy" id="930117"/>
    <lineage>
        <taxon>Bacteria</taxon>
        <taxon>Bacillati</taxon>
        <taxon>Bacillota</taxon>
        <taxon>Bacilli</taxon>
        <taxon>Bacillales</taxon>
        <taxon>Bacillaceae</taxon>
        <taxon>Ornithinibacillus</taxon>
    </lineage>
</organism>
<keyword evidence="1" id="KW-0812">Transmembrane</keyword>
<keyword evidence="1" id="KW-0472">Membrane</keyword>
<feature type="transmembrane region" description="Helical" evidence="1">
    <location>
        <begin position="242"/>
        <end position="263"/>
    </location>
</feature>
<evidence type="ECO:0000256" key="1">
    <source>
        <dbReference type="SAM" id="Phobius"/>
    </source>
</evidence>
<feature type="transmembrane region" description="Helical" evidence="1">
    <location>
        <begin position="208"/>
        <end position="230"/>
    </location>
</feature>
<gene>
    <name evidence="2" type="ORF">SAMN05216225_100382</name>
</gene>
<evidence type="ECO:0000313" key="2">
    <source>
        <dbReference type="EMBL" id="SHF72794.1"/>
    </source>
</evidence>
<dbReference type="PANTHER" id="PTHR37305">
    <property type="entry name" value="INTEGRAL MEMBRANE PROTEIN-RELATED"/>
    <property type="match status" value="1"/>
</dbReference>
<dbReference type="GO" id="GO:0005886">
    <property type="term" value="C:plasma membrane"/>
    <property type="evidence" value="ECO:0007669"/>
    <property type="project" value="UniProtKB-SubCell"/>
</dbReference>